<feature type="transmembrane region" description="Helical" evidence="1">
    <location>
        <begin position="32"/>
        <end position="54"/>
    </location>
</feature>
<keyword evidence="1" id="KW-1133">Transmembrane helix</keyword>
<evidence type="ECO:0000256" key="1">
    <source>
        <dbReference type="SAM" id="Phobius"/>
    </source>
</evidence>
<dbReference type="EMBL" id="JANIEX010000945">
    <property type="protein sequence ID" value="KAJ3561850.1"/>
    <property type="molecule type" value="Genomic_DNA"/>
</dbReference>
<name>A0AAD5YLS8_9AGAR</name>
<keyword evidence="1" id="KW-0472">Membrane</keyword>
<reference evidence="2" key="1">
    <citation type="submission" date="2022-07" db="EMBL/GenBank/DDBJ databases">
        <title>Genome Sequence of Leucocoprinus birnbaumii.</title>
        <authorList>
            <person name="Buettner E."/>
        </authorList>
    </citation>
    <scope>NUCLEOTIDE SEQUENCE</scope>
    <source>
        <strain evidence="2">VT141</strain>
    </source>
</reference>
<comment type="caution">
    <text evidence="2">The sequence shown here is derived from an EMBL/GenBank/DDBJ whole genome shotgun (WGS) entry which is preliminary data.</text>
</comment>
<proteinExistence type="predicted"/>
<evidence type="ECO:0000313" key="3">
    <source>
        <dbReference type="Proteomes" id="UP001213000"/>
    </source>
</evidence>
<organism evidence="2 3">
    <name type="scientific">Leucocoprinus birnbaumii</name>
    <dbReference type="NCBI Taxonomy" id="56174"/>
    <lineage>
        <taxon>Eukaryota</taxon>
        <taxon>Fungi</taxon>
        <taxon>Dikarya</taxon>
        <taxon>Basidiomycota</taxon>
        <taxon>Agaricomycotina</taxon>
        <taxon>Agaricomycetes</taxon>
        <taxon>Agaricomycetidae</taxon>
        <taxon>Agaricales</taxon>
        <taxon>Agaricineae</taxon>
        <taxon>Agaricaceae</taxon>
        <taxon>Leucocoprinus</taxon>
    </lineage>
</organism>
<keyword evidence="3" id="KW-1185">Reference proteome</keyword>
<dbReference type="Proteomes" id="UP001213000">
    <property type="component" value="Unassembled WGS sequence"/>
</dbReference>
<sequence>MAEDADRVSLIDKHLVRSRHSDDITKTAFRKAIAAIVGLIAVVCTVVNVSLIGATNRGKQFDMRTSTALKELEFIDTYIGLDSAIY</sequence>
<keyword evidence="1" id="KW-0812">Transmembrane</keyword>
<accession>A0AAD5YLS8</accession>
<evidence type="ECO:0000313" key="2">
    <source>
        <dbReference type="EMBL" id="KAJ3561850.1"/>
    </source>
</evidence>
<gene>
    <name evidence="2" type="ORF">NP233_g9947</name>
</gene>
<protein>
    <submittedName>
        <fullName evidence="2">Uncharacterized protein</fullName>
    </submittedName>
</protein>
<dbReference type="AlphaFoldDB" id="A0AAD5YLS8"/>